<organism evidence="2">
    <name type="scientific">viral metagenome</name>
    <dbReference type="NCBI Taxonomy" id="1070528"/>
    <lineage>
        <taxon>unclassified sequences</taxon>
        <taxon>metagenomes</taxon>
        <taxon>organismal metagenomes</taxon>
    </lineage>
</organism>
<evidence type="ECO:0000256" key="1">
    <source>
        <dbReference type="SAM" id="MobiDB-lite"/>
    </source>
</evidence>
<feature type="region of interest" description="Disordered" evidence="1">
    <location>
        <begin position="215"/>
        <end position="286"/>
    </location>
</feature>
<proteinExistence type="predicted"/>
<sequence length="405" mass="46860">MNKTESIILKQVQQRKSIMGNFYSFVQEFIQTSLGRNSNWEPASVREASLLKRVLSAKPRCQPSDQSVHGLPDRIKDLETTEVQLEDEKYPISPNFDFITNLHERHMLSSAYKTITRLQKWDYLCEYIISEKTGYMFSTESTINELMNQINTDYELGHSGCSMGCTMRTMDLIAKNGFDSFRESVIQDTNQPCNENVDHVEASVVQEHWLHVNQKTHSMDEEEEEDDEMPALEPVSDDDEDDEMPALESVSDVETTQPAKKQRVTDDDDDDEMPALIPDQTHSVAKLPAELVVEGHTERRPSDPSMYPLDPSFDFMKLYKREAESAYQTVQKMEMWNYLYNHNTEKKRGYMFSEDPKIIDLSNQIQEDYGGLHSGSSMALTLRFMELIAKEGFDVFREECIRQNM</sequence>
<dbReference type="EMBL" id="MN740015">
    <property type="protein sequence ID" value="QHT83935.1"/>
    <property type="molecule type" value="Genomic_DNA"/>
</dbReference>
<evidence type="ECO:0000313" key="2">
    <source>
        <dbReference type="EMBL" id="QHT83935.1"/>
    </source>
</evidence>
<reference evidence="2" key="1">
    <citation type="journal article" date="2020" name="Nature">
        <title>Giant virus diversity and host interactions through global metagenomics.</title>
        <authorList>
            <person name="Schulz F."/>
            <person name="Roux S."/>
            <person name="Paez-Espino D."/>
            <person name="Jungbluth S."/>
            <person name="Walsh D.A."/>
            <person name="Denef V.J."/>
            <person name="McMahon K.D."/>
            <person name="Konstantinidis K.T."/>
            <person name="Eloe-Fadrosh E.A."/>
            <person name="Kyrpides N.C."/>
            <person name="Woyke T."/>
        </authorList>
    </citation>
    <scope>NUCLEOTIDE SEQUENCE</scope>
    <source>
        <strain evidence="2">GVMAG-M-3300023184-16</strain>
    </source>
</reference>
<accession>A0A6C0HUU4</accession>
<protein>
    <submittedName>
        <fullName evidence="2">Uncharacterized protein</fullName>
    </submittedName>
</protein>
<feature type="compositionally biased region" description="Acidic residues" evidence="1">
    <location>
        <begin position="220"/>
        <end position="245"/>
    </location>
</feature>
<name>A0A6C0HUU4_9ZZZZ</name>
<dbReference type="AlphaFoldDB" id="A0A6C0HUU4"/>